<dbReference type="Pfam" id="PF03583">
    <property type="entry name" value="LIP"/>
    <property type="match status" value="1"/>
</dbReference>
<dbReference type="PANTHER" id="PTHR34853">
    <property type="match status" value="1"/>
</dbReference>
<dbReference type="InterPro" id="IPR005152">
    <property type="entry name" value="Lipase_secreted"/>
</dbReference>
<dbReference type="Gene3D" id="3.40.50.1820">
    <property type="entry name" value="alpha/beta hydrolase"/>
    <property type="match status" value="1"/>
</dbReference>
<dbReference type="GO" id="GO:0004806">
    <property type="term" value="F:triacylglycerol lipase activity"/>
    <property type="evidence" value="ECO:0007669"/>
    <property type="project" value="InterPro"/>
</dbReference>
<dbReference type="InterPro" id="IPR029058">
    <property type="entry name" value="AB_hydrolase_fold"/>
</dbReference>
<comment type="caution">
    <text evidence="2">The sequence shown here is derived from an EMBL/GenBank/DDBJ whole genome shotgun (WGS) entry which is preliminary data.</text>
</comment>
<proteinExistence type="predicted"/>
<protein>
    <submittedName>
        <fullName evidence="2">Lipase</fullName>
    </submittedName>
</protein>
<evidence type="ECO:0000313" key="3">
    <source>
        <dbReference type="Proteomes" id="UP001165042"/>
    </source>
</evidence>
<dbReference type="Gene3D" id="1.10.260.130">
    <property type="match status" value="1"/>
</dbReference>
<dbReference type="EMBL" id="BSSD01000007">
    <property type="protein sequence ID" value="GLW93954.1"/>
    <property type="molecule type" value="Genomic_DNA"/>
</dbReference>
<dbReference type="Proteomes" id="UP001165042">
    <property type="component" value="Unassembled WGS sequence"/>
</dbReference>
<feature type="chain" id="PRO_5040919732" evidence="1">
    <location>
        <begin position="29"/>
        <end position="406"/>
    </location>
</feature>
<evidence type="ECO:0000256" key="1">
    <source>
        <dbReference type="SAM" id="SignalP"/>
    </source>
</evidence>
<dbReference type="AlphaFoldDB" id="A0A9W6QSU4"/>
<dbReference type="GO" id="GO:0016042">
    <property type="term" value="P:lipid catabolic process"/>
    <property type="evidence" value="ECO:0007669"/>
    <property type="project" value="InterPro"/>
</dbReference>
<evidence type="ECO:0000313" key="2">
    <source>
        <dbReference type="EMBL" id="GLW93954.1"/>
    </source>
</evidence>
<dbReference type="SUPFAM" id="SSF53474">
    <property type="entry name" value="alpha/beta-Hydrolases"/>
    <property type="match status" value="1"/>
</dbReference>
<sequence>MPINRKRLGPLVLAAAVAVGLVATPATSAASTGAVAQEDFYQPPAILPAHNGDLVRTQPAEFYLDPAKLIRVDGTVTRIMYRSSDRTGAAIAVTGVVITPRAAWTGRGERPVIGYAAGTQGLGDQCAPSRQLAAGMEYEGPFVAGMLARGWAVALTDYQGLGTPGVHTYMSRVVQGTAVLDSIRAARGLPELPDRGPVAVVGYSQGGGAAASAAELAAGYAPELDLRGVSAGAVPADLADVGKALDGGLYAAFVGYAVAGLEASYGIDAGAYLNDKGKRFLADVKQQCLFESIPRYAFAKTAGFTRDGRPIDRLLAEEPFRSIVAEQLLGQRKPAVPVLVTHSLLDDVIPYATGQALVRRWCGLGANVRFSTNLAPTHVGGAVAAYPAAYAFLEARFAGLAQRSTC</sequence>
<reference evidence="2" key="1">
    <citation type="submission" date="2023-02" db="EMBL/GenBank/DDBJ databases">
        <title>Actinokineospora globicatena NBRC 15670.</title>
        <authorList>
            <person name="Ichikawa N."/>
            <person name="Sato H."/>
            <person name="Tonouchi N."/>
        </authorList>
    </citation>
    <scope>NUCLEOTIDE SEQUENCE</scope>
    <source>
        <strain evidence="2">NBRC 15670</strain>
    </source>
</reference>
<accession>A0A9W6QSU4</accession>
<gene>
    <name evidence="2" type="ORF">Aglo03_47700</name>
</gene>
<name>A0A9W6QSU4_9PSEU</name>
<keyword evidence="3" id="KW-1185">Reference proteome</keyword>
<dbReference type="PIRSF" id="PIRSF029171">
    <property type="entry name" value="Esterase_LipA"/>
    <property type="match status" value="1"/>
</dbReference>
<organism evidence="2 3">
    <name type="scientific">Actinokineospora globicatena</name>
    <dbReference type="NCBI Taxonomy" id="103729"/>
    <lineage>
        <taxon>Bacteria</taxon>
        <taxon>Bacillati</taxon>
        <taxon>Actinomycetota</taxon>
        <taxon>Actinomycetes</taxon>
        <taxon>Pseudonocardiales</taxon>
        <taxon>Pseudonocardiaceae</taxon>
        <taxon>Actinokineospora</taxon>
    </lineage>
</organism>
<feature type="signal peptide" evidence="1">
    <location>
        <begin position="1"/>
        <end position="28"/>
    </location>
</feature>
<dbReference type="PANTHER" id="PTHR34853:SF1">
    <property type="entry name" value="LIPASE 5"/>
    <property type="match status" value="1"/>
</dbReference>
<keyword evidence="1" id="KW-0732">Signal</keyword>
<dbReference type="RefSeq" id="WP_285612161.1">
    <property type="nucleotide sequence ID" value="NZ_BSSD01000007.1"/>
</dbReference>